<gene>
    <name evidence="4" type="ORF">FA13DRAFT_1635364</name>
</gene>
<accession>A0A4Y7SYG0</accession>
<dbReference type="EMBL" id="QPFP01000045">
    <property type="protein sequence ID" value="TEB26895.1"/>
    <property type="molecule type" value="Genomic_DNA"/>
</dbReference>
<feature type="domain" description="SWIM-type" evidence="3">
    <location>
        <begin position="1"/>
        <end position="29"/>
    </location>
</feature>
<dbReference type="GO" id="GO:0008270">
    <property type="term" value="F:zinc ion binding"/>
    <property type="evidence" value="ECO:0007669"/>
    <property type="project" value="UniProtKB-KW"/>
</dbReference>
<keyword evidence="1" id="KW-0862">Zinc</keyword>
<evidence type="ECO:0000256" key="2">
    <source>
        <dbReference type="SAM" id="MobiDB-lite"/>
    </source>
</evidence>
<feature type="compositionally biased region" description="Pro residues" evidence="2">
    <location>
        <begin position="84"/>
        <end position="93"/>
    </location>
</feature>
<protein>
    <recommendedName>
        <fullName evidence="3">SWIM-type domain-containing protein</fullName>
    </recommendedName>
</protein>
<dbReference type="AlphaFoldDB" id="A0A4Y7SYG0"/>
<keyword evidence="5" id="KW-1185">Reference proteome</keyword>
<feature type="non-terminal residue" evidence="4">
    <location>
        <position position="1"/>
    </location>
</feature>
<dbReference type="InterPro" id="IPR007527">
    <property type="entry name" value="Znf_SWIM"/>
</dbReference>
<reference evidence="4 5" key="1">
    <citation type="journal article" date="2019" name="Nat. Ecol. Evol.">
        <title>Megaphylogeny resolves global patterns of mushroom evolution.</title>
        <authorList>
            <person name="Varga T."/>
            <person name="Krizsan K."/>
            <person name="Foldi C."/>
            <person name="Dima B."/>
            <person name="Sanchez-Garcia M."/>
            <person name="Sanchez-Ramirez S."/>
            <person name="Szollosi G.J."/>
            <person name="Szarkandi J.G."/>
            <person name="Papp V."/>
            <person name="Albert L."/>
            <person name="Andreopoulos W."/>
            <person name="Angelini C."/>
            <person name="Antonin V."/>
            <person name="Barry K.W."/>
            <person name="Bougher N.L."/>
            <person name="Buchanan P."/>
            <person name="Buyck B."/>
            <person name="Bense V."/>
            <person name="Catcheside P."/>
            <person name="Chovatia M."/>
            <person name="Cooper J."/>
            <person name="Damon W."/>
            <person name="Desjardin D."/>
            <person name="Finy P."/>
            <person name="Geml J."/>
            <person name="Haridas S."/>
            <person name="Hughes K."/>
            <person name="Justo A."/>
            <person name="Karasinski D."/>
            <person name="Kautmanova I."/>
            <person name="Kiss B."/>
            <person name="Kocsube S."/>
            <person name="Kotiranta H."/>
            <person name="LaButti K.M."/>
            <person name="Lechner B.E."/>
            <person name="Liimatainen K."/>
            <person name="Lipzen A."/>
            <person name="Lukacs Z."/>
            <person name="Mihaltcheva S."/>
            <person name="Morgado L.N."/>
            <person name="Niskanen T."/>
            <person name="Noordeloos M.E."/>
            <person name="Ohm R.A."/>
            <person name="Ortiz-Santana B."/>
            <person name="Ovrebo C."/>
            <person name="Racz N."/>
            <person name="Riley R."/>
            <person name="Savchenko A."/>
            <person name="Shiryaev A."/>
            <person name="Soop K."/>
            <person name="Spirin V."/>
            <person name="Szebenyi C."/>
            <person name="Tomsovsky M."/>
            <person name="Tulloss R.E."/>
            <person name="Uehling J."/>
            <person name="Grigoriev I.V."/>
            <person name="Vagvolgyi C."/>
            <person name="Papp T."/>
            <person name="Martin F.M."/>
            <person name="Miettinen O."/>
            <person name="Hibbett D.S."/>
            <person name="Nagy L.G."/>
        </authorList>
    </citation>
    <scope>NUCLEOTIDE SEQUENCE [LARGE SCALE GENOMIC DNA]</scope>
    <source>
        <strain evidence="4 5">FP101781</strain>
    </source>
</reference>
<feature type="region of interest" description="Disordered" evidence="2">
    <location>
        <begin position="65"/>
        <end position="98"/>
    </location>
</feature>
<dbReference type="STRING" id="71717.A0A4Y7SYG0"/>
<evidence type="ECO:0000256" key="1">
    <source>
        <dbReference type="PROSITE-ProRule" id="PRU00325"/>
    </source>
</evidence>
<comment type="caution">
    <text evidence="4">The sequence shown here is derived from an EMBL/GenBank/DDBJ whole genome shotgun (WGS) entry which is preliminary data.</text>
</comment>
<proteinExistence type="predicted"/>
<sequence>NGGYVCDCTMGLNMGIPCRHFFAVLRQNTNLTLRMNMIAKRWYKTRTSTRIHASSLCIGNRTCTSSTSLRSHPAPKASLDNPLQPLPFNPEAPPSTRTLPAREVYSEAQAAIGPIVRHIQTQDDLDHFVDALQDYR</sequence>
<keyword evidence="1" id="KW-0863">Zinc-finger</keyword>
<dbReference type="OrthoDB" id="3261031at2759"/>
<dbReference type="Proteomes" id="UP000298030">
    <property type="component" value="Unassembled WGS sequence"/>
</dbReference>
<dbReference type="PROSITE" id="PS50966">
    <property type="entry name" value="ZF_SWIM"/>
    <property type="match status" value="1"/>
</dbReference>
<keyword evidence="1" id="KW-0479">Metal-binding</keyword>
<evidence type="ECO:0000259" key="3">
    <source>
        <dbReference type="PROSITE" id="PS50966"/>
    </source>
</evidence>
<name>A0A4Y7SYG0_COPMI</name>
<evidence type="ECO:0000313" key="5">
    <source>
        <dbReference type="Proteomes" id="UP000298030"/>
    </source>
</evidence>
<evidence type="ECO:0000313" key="4">
    <source>
        <dbReference type="EMBL" id="TEB26895.1"/>
    </source>
</evidence>
<organism evidence="4 5">
    <name type="scientific">Coprinellus micaceus</name>
    <name type="common">Glistening ink-cap mushroom</name>
    <name type="synonym">Coprinus micaceus</name>
    <dbReference type="NCBI Taxonomy" id="71717"/>
    <lineage>
        <taxon>Eukaryota</taxon>
        <taxon>Fungi</taxon>
        <taxon>Dikarya</taxon>
        <taxon>Basidiomycota</taxon>
        <taxon>Agaricomycotina</taxon>
        <taxon>Agaricomycetes</taxon>
        <taxon>Agaricomycetidae</taxon>
        <taxon>Agaricales</taxon>
        <taxon>Agaricineae</taxon>
        <taxon>Psathyrellaceae</taxon>
        <taxon>Coprinellus</taxon>
    </lineage>
</organism>